<dbReference type="VEuPathDB" id="FungiDB:VP01_2103g3"/>
<dbReference type="AlphaFoldDB" id="A0A0L6VC10"/>
<dbReference type="SUPFAM" id="SSF48366">
    <property type="entry name" value="Ras GEF"/>
    <property type="match status" value="1"/>
</dbReference>
<proteinExistence type="predicted"/>
<evidence type="ECO:0000259" key="3">
    <source>
        <dbReference type="PROSITE" id="PS50009"/>
    </source>
</evidence>
<keyword evidence="1 2" id="KW-0344">Guanine-nucleotide releasing factor</keyword>
<gene>
    <name evidence="5" type="ORF">VP01_2103g3</name>
</gene>
<dbReference type="Pfam" id="PF00617">
    <property type="entry name" value="RasGEF"/>
    <property type="match status" value="1"/>
</dbReference>
<dbReference type="Gene3D" id="1.20.870.10">
    <property type="entry name" value="Son of sevenless (SoS) protein Chain: S domain 1"/>
    <property type="match status" value="1"/>
</dbReference>
<dbReference type="InterPro" id="IPR023578">
    <property type="entry name" value="Ras_GEF_dom_sf"/>
</dbReference>
<dbReference type="STRING" id="27349.A0A0L6VC10"/>
<evidence type="ECO:0008006" key="7">
    <source>
        <dbReference type="Google" id="ProtNLM"/>
    </source>
</evidence>
<dbReference type="InterPro" id="IPR019804">
    <property type="entry name" value="Ras_G-nucl-exch_fac_CS"/>
</dbReference>
<accession>A0A0L6VC10</accession>
<dbReference type="PROSITE" id="PS50212">
    <property type="entry name" value="RASGEF_NTER"/>
    <property type="match status" value="1"/>
</dbReference>
<dbReference type="Pfam" id="PF00618">
    <property type="entry name" value="RasGEF_N"/>
    <property type="match status" value="1"/>
</dbReference>
<dbReference type="OrthoDB" id="2503927at2759"/>
<dbReference type="CDD" id="cd00155">
    <property type="entry name" value="RasGEF"/>
    <property type="match status" value="1"/>
</dbReference>
<dbReference type="InterPro" id="IPR036964">
    <property type="entry name" value="RASGEF_cat_dom_sf"/>
</dbReference>
<dbReference type="PANTHER" id="PTHR23113:SF354">
    <property type="entry name" value="BUD SITE SELECTION PROTEIN 5"/>
    <property type="match status" value="1"/>
</dbReference>
<organism evidence="5 6">
    <name type="scientific">Puccinia sorghi</name>
    <dbReference type="NCBI Taxonomy" id="27349"/>
    <lineage>
        <taxon>Eukaryota</taxon>
        <taxon>Fungi</taxon>
        <taxon>Dikarya</taxon>
        <taxon>Basidiomycota</taxon>
        <taxon>Pucciniomycotina</taxon>
        <taxon>Pucciniomycetes</taxon>
        <taxon>Pucciniales</taxon>
        <taxon>Pucciniaceae</taxon>
        <taxon>Puccinia</taxon>
    </lineage>
</organism>
<dbReference type="InterPro" id="IPR000651">
    <property type="entry name" value="Ras-like_Gua-exchang_fac_N"/>
</dbReference>
<dbReference type="GO" id="GO:0007265">
    <property type="term" value="P:Ras protein signal transduction"/>
    <property type="evidence" value="ECO:0007669"/>
    <property type="project" value="TreeGrafter"/>
</dbReference>
<evidence type="ECO:0000256" key="1">
    <source>
        <dbReference type="ARBA" id="ARBA00022658"/>
    </source>
</evidence>
<dbReference type="GO" id="GO:0005085">
    <property type="term" value="F:guanyl-nucleotide exchange factor activity"/>
    <property type="evidence" value="ECO:0007669"/>
    <property type="project" value="UniProtKB-KW"/>
</dbReference>
<dbReference type="SMART" id="SM00147">
    <property type="entry name" value="RasGEF"/>
    <property type="match status" value="1"/>
</dbReference>
<evidence type="ECO:0000313" key="6">
    <source>
        <dbReference type="Proteomes" id="UP000037035"/>
    </source>
</evidence>
<dbReference type="InterPro" id="IPR008937">
    <property type="entry name" value="Ras-like_GEF"/>
</dbReference>
<keyword evidence="6" id="KW-1185">Reference proteome</keyword>
<dbReference type="InterPro" id="IPR001895">
    <property type="entry name" value="RASGEF_cat_dom"/>
</dbReference>
<dbReference type="GO" id="GO:0005886">
    <property type="term" value="C:plasma membrane"/>
    <property type="evidence" value="ECO:0007669"/>
    <property type="project" value="TreeGrafter"/>
</dbReference>
<feature type="domain" description="Ras-GEF" evidence="3">
    <location>
        <begin position="180"/>
        <end position="420"/>
    </location>
</feature>
<dbReference type="PANTHER" id="PTHR23113">
    <property type="entry name" value="GUANINE NUCLEOTIDE EXCHANGE FACTOR"/>
    <property type="match status" value="1"/>
</dbReference>
<reference evidence="5 6" key="1">
    <citation type="submission" date="2015-08" db="EMBL/GenBank/DDBJ databases">
        <title>Next Generation Sequencing and Analysis of the Genome of Puccinia sorghi L Schw, the Causal Agent of Maize Common Rust.</title>
        <authorList>
            <person name="Rochi L."/>
            <person name="Burguener G."/>
            <person name="Darino M."/>
            <person name="Turjanski A."/>
            <person name="Kreff E."/>
            <person name="Dieguez M.J."/>
            <person name="Sacco F."/>
        </authorList>
    </citation>
    <scope>NUCLEOTIDE SEQUENCE [LARGE SCALE GENOMIC DNA]</scope>
    <source>
        <strain evidence="5 6">RO10H11247</strain>
    </source>
</reference>
<dbReference type="CDD" id="cd06224">
    <property type="entry name" value="REM"/>
    <property type="match status" value="1"/>
</dbReference>
<feature type="domain" description="N-terminal Ras-GEF" evidence="4">
    <location>
        <begin position="1"/>
        <end position="117"/>
    </location>
</feature>
<evidence type="ECO:0000256" key="2">
    <source>
        <dbReference type="PROSITE-ProRule" id="PRU00168"/>
    </source>
</evidence>
<dbReference type="EMBL" id="LAVV01006952">
    <property type="protein sequence ID" value="KNZ57670.1"/>
    <property type="molecule type" value="Genomic_DNA"/>
</dbReference>
<dbReference type="PROSITE" id="PS50009">
    <property type="entry name" value="RASGEF_CAT"/>
    <property type="match status" value="1"/>
</dbReference>
<dbReference type="Proteomes" id="UP000037035">
    <property type="component" value="Unassembled WGS sequence"/>
</dbReference>
<dbReference type="PROSITE" id="PS00720">
    <property type="entry name" value="RASGEF"/>
    <property type="match status" value="1"/>
</dbReference>
<evidence type="ECO:0000259" key="4">
    <source>
        <dbReference type="PROSITE" id="PS50212"/>
    </source>
</evidence>
<dbReference type="Gene3D" id="1.10.840.10">
    <property type="entry name" value="Ras guanine-nucleotide exchange factors catalytic domain"/>
    <property type="match status" value="1"/>
</dbReference>
<evidence type="ECO:0000313" key="5">
    <source>
        <dbReference type="EMBL" id="KNZ57670.1"/>
    </source>
</evidence>
<name>A0A0L6VC10_9BASI</name>
<protein>
    <recommendedName>
        <fullName evidence="7">Ras-GEF domain-containing protein</fullName>
    </recommendedName>
</protein>
<sequence length="437" mass="49722">MTSHDTPVEATFFHSFFMTFRLFTSSMDFCNALIARFALTFEMCTPVTPNDPLNNMSKVTPIRLRVYNVMKSWLELHWRMETDEVVLPAISRWAGSQLSMALPVPAERLMDLVHKRVKESQLGIRHEGQQALTKAKKLLGPNKEENFKSVCPTPIISKALMTQLRAATTNPSVLPLTEFDPTELARQITLMESKLFQAIKSEEVIGQLFNKKPGLAVNVRAMSAMSTKMTGWFTETILNEVDLRKRTAILKFLIKLGSKLLEMQNYNALMSVMSALNSSMILRLKRTWEGVGNKARVLFETMNKAVSHQRNYAEYRATLRHACTPCIPFLGVYLTDMTFCHEGNPTHRSAPHLPGVQLINFDKYQKMTKIMNEIERFQVPFNFKEVPQLAAYIRTSLASLMSYQDSADELYQRSLNIEPREQTCLPPPSLPPSSSTV</sequence>
<comment type="caution">
    <text evidence="5">The sequence shown here is derived from an EMBL/GenBank/DDBJ whole genome shotgun (WGS) entry which is preliminary data.</text>
</comment>